<evidence type="ECO:0000313" key="5">
    <source>
        <dbReference type="Proteomes" id="UP000439917"/>
    </source>
</evidence>
<dbReference type="EMBL" id="WAGF01000001">
    <property type="protein sequence ID" value="KAB0882164.1"/>
    <property type="molecule type" value="Genomic_DNA"/>
</dbReference>
<name>A0A2S9U8Z8_CROSK</name>
<evidence type="ECO:0000313" key="4">
    <source>
        <dbReference type="Proteomes" id="UP000244856"/>
    </source>
</evidence>
<reference evidence="1 5" key="2">
    <citation type="submission" date="2019-09" db="EMBL/GenBank/DDBJ databases">
        <title>Prevalence, distribution, and phylogeny of type two toxin-antitoxin genes possessed by Cronobacter species where C. sakazakii homologs follow sequence type lineages.</title>
        <authorList>
            <person name="Finkelstein S."/>
            <person name="Negrete F."/>
            <person name="Jang H."/>
            <person name="Gopinath G.R."/>
            <person name="Tall B.D."/>
        </authorList>
    </citation>
    <scope>NUCLEOTIDE SEQUENCE [LARGE SCALE GENOMIC DNA]</scope>
    <source>
        <strain evidence="1 5">MOD1_Comp4</strain>
    </source>
</reference>
<comment type="caution">
    <text evidence="2">The sequence shown here is derived from an EMBL/GenBank/DDBJ whole genome shotgun (WGS) entry which is preliminary data.</text>
</comment>
<dbReference type="RefSeq" id="WP_004385763.1">
    <property type="nucleotide sequence ID" value="NZ_CABMLV010000001.1"/>
</dbReference>
<evidence type="ECO:0000313" key="1">
    <source>
        <dbReference type="EMBL" id="KAB0882164.1"/>
    </source>
</evidence>
<sequence>MTGSIDEIIEKLQTRILAYEILFQSLLEEVPAVLKERVVDNARHHFAGLEAGVNSDPERAQKITAARAVVEQLLARKH</sequence>
<dbReference type="GeneID" id="92806620"/>
<dbReference type="Proteomes" id="UP000439917">
    <property type="component" value="Unassembled WGS sequence"/>
</dbReference>
<gene>
    <name evidence="3" type="ORF">B7T07_12930</name>
    <name evidence="1" type="ORF">FZI38_00020</name>
    <name evidence="2" type="ORF">HRR37_17185</name>
</gene>
<reference evidence="2 6" key="3">
    <citation type="submission" date="2020-05" db="EMBL/GenBank/DDBJ databases">
        <title>The draft genome of Cronobacter sakazakii strain 145005.</title>
        <authorList>
            <person name="Yang J."/>
            <person name="Liu L."/>
            <person name="Feng Y."/>
            <person name="Zong Z."/>
        </authorList>
    </citation>
    <scope>NUCLEOTIDE SEQUENCE [LARGE SCALE GENOMIC DNA]</scope>
    <source>
        <strain evidence="2 6">145005</strain>
    </source>
</reference>
<dbReference type="EMBL" id="NCTU01000005">
    <property type="protein sequence ID" value="PUW04739.1"/>
    <property type="molecule type" value="Genomic_DNA"/>
</dbReference>
<protein>
    <submittedName>
        <fullName evidence="2">Uncharacterized protein</fullName>
    </submittedName>
</protein>
<dbReference type="AlphaFoldDB" id="A0A2S9U8Z8"/>
<dbReference type="Proteomes" id="UP000244856">
    <property type="component" value="Unassembled WGS sequence"/>
</dbReference>
<dbReference type="EMBL" id="JABTXY010000026">
    <property type="protein sequence ID" value="NYV44054.1"/>
    <property type="molecule type" value="Genomic_DNA"/>
</dbReference>
<dbReference type="KEGG" id="csj:CSK29544_03474"/>
<organism evidence="2 6">
    <name type="scientific">Cronobacter sakazakii</name>
    <name type="common">Enterobacter sakazakii</name>
    <dbReference type="NCBI Taxonomy" id="28141"/>
    <lineage>
        <taxon>Bacteria</taxon>
        <taxon>Pseudomonadati</taxon>
        <taxon>Pseudomonadota</taxon>
        <taxon>Gammaproteobacteria</taxon>
        <taxon>Enterobacterales</taxon>
        <taxon>Enterobacteriaceae</taxon>
        <taxon>Cronobacter</taxon>
    </lineage>
</organism>
<accession>A0A2S9U8Z8</accession>
<proteinExistence type="predicted"/>
<evidence type="ECO:0000313" key="3">
    <source>
        <dbReference type="EMBL" id="PUW04739.1"/>
    </source>
</evidence>
<dbReference type="Proteomes" id="UP000548673">
    <property type="component" value="Unassembled WGS sequence"/>
</dbReference>
<reference evidence="3 4" key="1">
    <citation type="submission" date="2017-04" db="EMBL/GenBank/DDBJ databases">
        <title>Cronobacter sakazakii, ST83 Lineage Isolates.</title>
        <authorList>
            <person name="Chase H."/>
            <person name="Tall B."/>
            <person name="Gopinath G."/>
            <person name="Lehner A."/>
        </authorList>
    </citation>
    <scope>NUCLEOTIDE SEQUENCE [LARGE SCALE GENOMIC DNA]</scope>
    <source>
        <strain evidence="3 4">MOD1_Comp15</strain>
    </source>
</reference>
<evidence type="ECO:0000313" key="2">
    <source>
        <dbReference type="EMBL" id="NYV44054.1"/>
    </source>
</evidence>
<evidence type="ECO:0000313" key="6">
    <source>
        <dbReference type="Proteomes" id="UP000548673"/>
    </source>
</evidence>